<reference evidence="2" key="1">
    <citation type="submission" date="2019-12" db="EMBL/GenBank/DDBJ databases">
        <title>High-Quality draft genome sequences of three cyanobacteria isolated from the limestone walls of the Old Cathedral of Coimbra.</title>
        <authorList>
            <person name="Tiago I."/>
            <person name="Soares F."/>
            <person name="Portugal A."/>
        </authorList>
    </citation>
    <scope>NUCLEOTIDE SEQUENCE</scope>
    <source>
        <strain evidence="2">A</strain>
    </source>
</reference>
<keyword evidence="3" id="KW-1185">Reference proteome</keyword>
<dbReference type="NCBIfam" id="NF038302">
    <property type="entry name" value="EPS_HpsE"/>
    <property type="match status" value="1"/>
</dbReference>
<dbReference type="AlphaFoldDB" id="A0A8J7Z1Z6"/>
<protein>
    <submittedName>
        <fullName evidence="2">Glycosyltransferase</fullName>
    </submittedName>
</protein>
<dbReference type="InterPro" id="IPR029044">
    <property type="entry name" value="Nucleotide-diphossugar_trans"/>
</dbReference>
<dbReference type="InterPro" id="IPR001173">
    <property type="entry name" value="Glyco_trans_2-like"/>
</dbReference>
<dbReference type="Proteomes" id="UP000646053">
    <property type="component" value="Unassembled WGS sequence"/>
</dbReference>
<evidence type="ECO:0000313" key="2">
    <source>
        <dbReference type="EMBL" id="NDJ16696.1"/>
    </source>
</evidence>
<gene>
    <name evidence="2" type="ORF">GS601_05230</name>
</gene>
<dbReference type="Gene3D" id="3.90.550.10">
    <property type="entry name" value="Spore Coat Polysaccharide Biosynthesis Protein SpsA, Chain A"/>
    <property type="match status" value="1"/>
</dbReference>
<dbReference type="RefSeq" id="WP_162422196.1">
    <property type="nucleotide sequence ID" value="NZ_WVIE01000004.1"/>
</dbReference>
<dbReference type="EMBL" id="WVIE01000004">
    <property type="protein sequence ID" value="NDJ16696.1"/>
    <property type="molecule type" value="Genomic_DNA"/>
</dbReference>
<proteinExistence type="predicted"/>
<evidence type="ECO:0000313" key="3">
    <source>
        <dbReference type="Proteomes" id="UP000646053"/>
    </source>
</evidence>
<feature type="domain" description="Glycosyltransferase 2-like" evidence="1">
    <location>
        <begin position="11"/>
        <end position="179"/>
    </location>
</feature>
<name>A0A8J7Z1Z6_9CYAN</name>
<evidence type="ECO:0000259" key="1">
    <source>
        <dbReference type="Pfam" id="PF00535"/>
    </source>
</evidence>
<accession>A0A8J7Z1Z6</accession>
<comment type="caution">
    <text evidence="2">The sequence shown here is derived from an EMBL/GenBank/DDBJ whole genome shotgun (WGS) entry which is preliminary data.</text>
</comment>
<dbReference type="Pfam" id="PF00535">
    <property type="entry name" value="Glycos_transf_2"/>
    <property type="match status" value="1"/>
</dbReference>
<dbReference type="SUPFAM" id="SSF53448">
    <property type="entry name" value="Nucleotide-diphospho-sugar transferases"/>
    <property type="match status" value="1"/>
</dbReference>
<organism evidence="2 3">
    <name type="scientific">Myxacorys almedinensis A</name>
    <dbReference type="NCBI Taxonomy" id="2690445"/>
    <lineage>
        <taxon>Bacteria</taxon>
        <taxon>Bacillati</taxon>
        <taxon>Cyanobacteriota</taxon>
        <taxon>Cyanophyceae</taxon>
        <taxon>Leptolyngbyales</taxon>
        <taxon>Leptolyngbyaceae</taxon>
        <taxon>Myxacorys</taxon>
        <taxon>Myxacorys almedinensis</taxon>
    </lineage>
</organism>
<dbReference type="CDD" id="cd00761">
    <property type="entry name" value="Glyco_tranf_GTA_type"/>
    <property type="match status" value="1"/>
</dbReference>
<sequence length="323" mass="37673">MSCSTDRLDFTVAIRSYNSADKLLAILEQLRLQSHVESICWEIVIVDNNSTDNTAEIVKQYQSDWHQPWELRYIFEPKQGAAIARRRAIEEAKGTLIGFLDDDNIPTLTWVAAAYTFGQQHPKAGAYGSRILPQYEVEPPQNFDRIAHYLPTMERKDSFRYDSHKRGLPVGAGLVIRRQVWLDQVSPHQIVQGPVGNGFALKGEETEALSHIKLANWEIWYAPDMTIVHQIPRWRLERSYLLNFFRTIGLSQHRFRMLRFQPWQRPIAFPLLLVNDLRKISLYFLKHRTILSTDLVTACEMQFFLGRLFSPFYIWAHLITKSK</sequence>
<dbReference type="PANTHER" id="PTHR22916">
    <property type="entry name" value="GLYCOSYLTRANSFERASE"/>
    <property type="match status" value="1"/>
</dbReference>